<comment type="caution">
    <text evidence="3">The sequence shown here is derived from an EMBL/GenBank/DDBJ whole genome shotgun (WGS) entry which is preliminary data.</text>
</comment>
<evidence type="ECO:0000313" key="3">
    <source>
        <dbReference type="EMBL" id="PCG64047.1"/>
    </source>
</evidence>
<evidence type="ECO:0000256" key="2">
    <source>
        <dbReference type="SAM" id="Phobius"/>
    </source>
</evidence>
<protein>
    <recommendedName>
        <fullName evidence="4">G-protein coupled receptors family 2 profile 2 domain-containing protein</fullName>
    </recommendedName>
</protein>
<keyword evidence="2" id="KW-0812">Transmembrane</keyword>
<keyword evidence="2" id="KW-1133">Transmembrane helix</keyword>
<proteinExistence type="predicted"/>
<name>A0A2A4IVP3_HELVI</name>
<feature type="transmembrane region" description="Helical" evidence="2">
    <location>
        <begin position="20"/>
        <end position="43"/>
    </location>
</feature>
<dbReference type="PANTHER" id="PTHR47154">
    <property type="entry name" value="G-PROTEIN COUPLED RECEPTOR MTH-RELATED"/>
    <property type="match status" value="1"/>
</dbReference>
<evidence type="ECO:0008006" key="4">
    <source>
        <dbReference type="Google" id="ProtNLM"/>
    </source>
</evidence>
<reference evidence="3" key="1">
    <citation type="submission" date="2017-09" db="EMBL/GenBank/DDBJ databases">
        <title>Contemporary evolution of a Lepidopteran species, Heliothis virescens, in response to modern agricultural practices.</title>
        <authorList>
            <person name="Fritz M.L."/>
            <person name="Deyonke A.M."/>
            <person name="Papanicolaou A."/>
            <person name="Micinski S."/>
            <person name="Westbrook J."/>
            <person name="Gould F."/>
        </authorList>
    </citation>
    <scope>NUCLEOTIDE SEQUENCE [LARGE SCALE GENOMIC DNA]</scope>
    <source>
        <strain evidence="3">HvINT-</strain>
        <tissue evidence="3">Whole body</tissue>
    </source>
</reference>
<keyword evidence="2" id="KW-0472">Membrane</keyword>
<accession>A0A2A4IVP3</accession>
<feature type="compositionally biased region" description="Basic and acidic residues" evidence="1">
    <location>
        <begin position="82"/>
        <end position="99"/>
    </location>
</feature>
<organism evidence="3">
    <name type="scientific">Heliothis virescens</name>
    <name type="common">Tobacco budworm moth</name>
    <dbReference type="NCBI Taxonomy" id="7102"/>
    <lineage>
        <taxon>Eukaryota</taxon>
        <taxon>Metazoa</taxon>
        <taxon>Ecdysozoa</taxon>
        <taxon>Arthropoda</taxon>
        <taxon>Hexapoda</taxon>
        <taxon>Insecta</taxon>
        <taxon>Pterygota</taxon>
        <taxon>Neoptera</taxon>
        <taxon>Endopterygota</taxon>
        <taxon>Lepidoptera</taxon>
        <taxon>Glossata</taxon>
        <taxon>Ditrysia</taxon>
        <taxon>Noctuoidea</taxon>
        <taxon>Noctuidae</taxon>
        <taxon>Heliothinae</taxon>
        <taxon>Heliothis</taxon>
    </lineage>
</organism>
<dbReference type="GO" id="GO:0008528">
    <property type="term" value="F:G protein-coupled peptide receptor activity"/>
    <property type="evidence" value="ECO:0007669"/>
    <property type="project" value="TreeGrafter"/>
</dbReference>
<feature type="compositionally biased region" description="Polar residues" evidence="1">
    <location>
        <begin position="72"/>
        <end position="81"/>
    </location>
</feature>
<sequence length="99" mass="11336">MVMGVNWSVELISFAVGGSNWYWIITDISNIGLGVFVFFIFVWKKKVRNLVQKRFRNIFGLESTESDARTGKWNTTSTAPTEDTRISSDDSALRLKDMH</sequence>
<dbReference type="InterPro" id="IPR051384">
    <property type="entry name" value="Mth_GPCR"/>
</dbReference>
<dbReference type="GO" id="GO:0005886">
    <property type="term" value="C:plasma membrane"/>
    <property type="evidence" value="ECO:0007669"/>
    <property type="project" value="TreeGrafter"/>
</dbReference>
<dbReference type="AlphaFoldDB" id="A0A2A4IVP3"/>
<dbReference type="EMBL" id="NWSH01005690">
    <property type="protein sequence ID" value="PCG64047.1"/>
    <property type="molecule type" value="Genomic_DNA"/>
</dbReference>
<feature type="region of interest" description="Disordered" evidence="1">
    <location>
        <begin position="66"/>
        <end position="99"/>
    </location>
</feature>
<evidence type="ECO:0000256" key="1">
    <source>
        <dbReference type="SAM" id="MobiDB-lite"/>
    </source>
</evidence>
<gene>
    <name evidence="3" type="ORF">B5V51_11347</name>
</gene>
<dbReference type="Gene3D" id="1.20.1070.10">
    <property type="entry name" value="Rhodopsin 7-helix transmembrane proteins"/>
    <property type="match status" value="1"/>
</dbReference>
<dbReference type="PANTHER" id="PTHR47154:SF2">
    <property type="entry name" value="G-PROTEIN COUPLED RECEPTOR MTH-RELATED"/>
    <property type="match status" value="1"/>
</dbReference>